<dbReference type="PANTHER" id="PTHR41286">
    <property type="entry name" value="HNH NUCLEASE YAJD-RELATED"/>
    <property type="match status" value="1"/>
</dbReference>
<dbReference type="SMART" id="SM00507">
    <property type="entry name" value="HNHc"/>
    <property type="match status" value="1"/>
</dbReference>
<dbReference type="PANTHER" id="PTHR41286:SF1">
    <property type="entry name" value="HNH NUCLEASE YAJD-RELATED"/>
    <property type="match status" value="1"/>
</dbReference>
<evidence type="ECO:0000256" key="3">
    <source>
        <dbReference type="ARBA" id="ARBA00038412"/>
    </source>
</evidence>
<evidence type="ECO:0000256" key="2">
    <source>
        <dbReference type="ARBA" id="ARBA00022801"/>
    </source>
</evidence>
<dbReference type="GO" id="GO:0008270">
    <property type="term" value="F:zinc ion binding"/>
    <property type="evidence" value="ECO:0007669"/>
    <property type="project" value="InterPro"/>
</dbReference>
<dbReference type="AlphaFoldDB" id="A0A0W7UCY7"/>
<dbReference type="Proteomes" id="UP000183509">
    <property type="component" value="Unassembled WGS sequence"/>
</dbReference>
<keyword evidence="1" id="KW-0540">Nuclease</keyword>
<feature type="domain" description="HNH nuclease" evidence="5">
    <location>
        <begin position="54"/>
        <end position="109"/>
    </location>
</feature>
<reference evidence="8 11" key="2">
    <citation type="submission" date="2017-02" db="EMBL/GenBank/DDBJ databases">
        <title>Clonality and virulence of isolates of VRE in Hematopoietic Stem Cell Transplanted (HSCT) patients.</title>
        <authorList>
            <person name="Marchi A.P."/>
            <person name="Martins R.C."/>
            <person name="Marie S.K."/>
            <person name="Levin A.S."/>
            <person name="Costa S.F."/>
        </authorList>
    </citation>
    <scope>NUCLEOTIDE SEQUENCE [LARGE SCALE GENOMIC DNA]</scope>
    <source>
        <strain evidence="8 11">LIM1759</strain>
    </source>
</reference>
<gene>
    <name evidence="8" type="ORF">B1P95_06535</name>
    <name evidence="9" type="ORF">DTPHA_602109</name>
    <name evidence="6" type="ORF">GBM73_05430</name>
    <name evidence="7" type="ORF">P6Z85_10430</name>
</gene>
<dbReference type="EMBL" id="JARPTX010000037">
    <property type="protein sequence ID" value="MDT2370560.1"/>
    <property type="molecule type" value="Genomic_DNA"/>
</dbReference>
<comment type="caution">
    <text evidence="6">The sequence shown here is derived from an EMBL/GenBank/DDBJ whole genome shotgun (WGS) entry which is preliminary data.</text>
</comment>
<dbReference type="Gene3D" id="1.10.30.50">
    <property type="match status" value="1"/>
</dbReference>
<dbReference type="EMBL" id="FKLM01000043">
    <property type="protein sequence ID" value="SAM49853.1"/>
    <property type="molecule type" value="Genomic_DNA"/>
</dbReference>
<dbReference type="Proteomes" id="UP000191171">
    <property type="component" value="Unassembled WGS sequence"/>
</dbReference>
<dbReference type="EMBL" id="WEFP01000001">
    <property type="protein sequence ID" value="KAB7576784.1"/>
    <property type="molecule type" value="Genomic_DNA"/>
</dbReference>
<protein>
    <recommendedName>
        <fullName evidence="4">Putative HNH nuclease YajD</fullName>
    </recommendedName>
</protein>
<dbReference type="RefSeq" id="WP_002304435.1">
    <property type="nucleotide sequence ID" value="NZ_AP026655.1"/>
</dbReference>
<reference evidence="9 10" key="1">
    <citation type="submission" date="2016-04" db="EMBL/GenBank/DDBJ databases">
        <authorList>
            <person name="Millard A."/>
        </authorList>
    </citation>
    <scope>NUCLEOTIDE SEQUENCE [LARGE SCALE GENOMIC DNA]</scope>
    <source>
        <strain evidence="9">Isolate 22</strain>
    </source>
</reference>
<accession>A0A0W7UCY7</accession>
<evidence type="ECO:0000259" key="5">
    <source>
        <dbReference type="SMART" id="SM00507"/>
    </source>
</evidence>
<evidence type="ECO:0000256" key="1">
    <source>
        <dbReference type="ARBA" id="ARBA00022722"/>
    </source>
</evidence>
<sequence length="126" mass="15036">MKYCQFDGCTNKIAKGIYCTEHKRSSRSRKKKQQAKSVYHHENKPFYRTQAWKDMRQFIYEREGGHCQRCGQFIFGKRAHVHHIVPIKDNELLKLDPNNLMLLCSKCHPIVENETEDKKVFPSYFN</sequence>
<dbReference type="InterPro" id="IPR002711">
    <property type="entry name" value="HNH"/>
</dbReference>
<keyword evidence="2" id="KW-0378">Hydrolase</keyword>
<evidence type="ECO:0000313" key="9">
    <source>
        <dbReference type="EMBL" id="SAM49853.1"/>
    </source>
</evidence>
<evidence type="ECO:0000313" key="11">
    <source>
        <dbReference type="Proteomes" id="UP000191171"/>
    </source>
</evidence>
<dbReference type="CDD" id="cd00085">
    <property type="entry name" value="HNHc"/>
    <property type="match status" value="1"/>
</dbReference>
<evidence type="ECO:0000256" key="4">
    <source>
        <dbReference type="ARBA" id="ARBA00040194"/>
    </source>
</evidence>
<reference evidence="7" key="4">
    <citation type="submission" date="2023-03" db="EMBL/GenBank/DDBJ databases">
        <authorList>
            <person name="Shen W."/>
            <person name="Cai J."/>
        </authorList>
    </citation>
    <scope>NUCLEOTIDE SEQUENCE</scope>
    <source>
        <strain evidence="7">B1010-2</strain>
    </source>
</reference>
<evidence type="ECO:0000313" key="12">
    <source>
        <dbReference type="Proteomes" id="UP000469871"/>
    </source>
</evidence>
<keyword evidence="6" id="KW-0255">Endonuclease</keyword>
<dbReference type="Proteomes" id="UP000469871">
    <property type="component" value="Unassembled WGS sequence"/>
</dbReference>
<reference evidence="6 12" key="3">
    <citation type="submission" date="2019-10" db="EMBL/GenBank/DDBJ databases">
        <title>Evolutionary dynamics of vancomycin-resistant Enterococcus faecium during gastrointestinal tract colonization and bloodstream infection in immunocompromised pediatric patients.</title>
        <authorList>
            <person name="Chilambi G.S."/>
            <person name="Nordstrom H.R."/>
            <person name="Evans D.R."/>
            <person name="Ferrolino J."/>
            <person name="Hayden R.T."/>
            <person name="Maron G.M."/>
            <person name="Vo A.N."/>
            <person name="Gilmore M.S."/>
            <person name="Wolf J."/>
            <person name="Rosch J.W."/>
            <person name="Van Tyne D."/>
        </authorList>
    </citation>
    <scope>NUCLEOTIDE SEQUENCE [LARGE SCALE GENOMIC DNA]</scope>
    <source>
        <strain evidence="6 12">VRECG27</strain>
    </source>
</reference>
<dbReference type="GO" id="GO:0016787">
    <property type="term" value="F:hydrolase activity"/>
    <property type="evidence" value="ECO:0007669"/>
    <property type="project" value="UniProtKB-KW"/>
</dbReference>
<dbReference type="GO" id="GO:0004519">
    <property type="term" value="F:endonuclease activity"/>
    <property type="evidence" value="ECO:0007669"/>
    <property type="project" value="UniProtKB-KW"/>
</dbReference>
<evidence type="ECO:0000313" key="6">
    <source>
        <dbReference type="EMBL" id="KAB7576784.1"/>
    </source>
</evidence>
<dbReference type="Pfam" id="PF01844">
    <property type="entry name" value="HNH"/>
    <property type="match status" value="1"/>
</dbReference>
<comment type="similarity">
    <text evidence="3">Belongs to the HNH nuclease family.</text>
</comment>
<dbReference type="GO" id="GO:0003676">
    <property type="term" value="F:nucleic acid binding"/>
    <property type="evidence" value="ECO:0007669"/>
    <property type="project" value="InterPro"/>
</dbReference>
<name>A0A0W7UCY7_ENTFC</name>
<dbReference type="Proteomes" id="UP001260956">
    <property type="component" value="Unassembled WGS sequence"/>
</dbReference>
<evidence type="ECO:0000313" key="8">
    <source>
        <dbReference type="EMBL" id="OOL82923.1"/>
    </source>
</evidence>
<dbReference type="InterPro" id="IPR003615">
    <property type="entry name" value="HNH_nuc"/>
</dbReference>
<evidence type="ECO:0000313" key="10">
    <source>
        <dbReference type="Proteomes" id="UP000183509"/>
    </source>
</evidence>
<dbReference type="EMBL" id="MVGJ01000030">
    <property type="protein sequence ID" value="OOL82923.1"/>
    <property type="molecule type" value="Genomic_DNA"/>
</dbReference>
<organism evidence="6 12">
    <name type="scientific">Enterococcus faecium</name>
    <name type="common">Streptococcus faecium</name>
    <dbReference type="NCBI Taxonomy" id="1352"/>
    <lineage>
        <taxon>Bacteria</taxon>
        <taxon>Bacillati</taxon>
        <taxon>Bacillota</taxon>
        <taxon>Bacilli</taxon>
        <taxon>Lactobacillales</taxon>
        <taxon>Enterococcaceae</taxon>
        <taxon>Enterococcus</taxon>
    </lineage>
</organism>
<evidence type="ECO:0000313" key="7">
    <source>
        <dbReference type="EMBL" id="MDT2370560.1"/>
    </source>
</evidence>
<proteinExistence type="inferred from homology"/>
<dbReference type="GO" id="GO:0005829">
    <property type="term" value="C:cytosol"/>
    <property type="evidence" value="ECO:0007669"/>
    <property type="project" value="TreeGrafter"/>
</dbReference>